<proteinExistence type="predicted"/>
<evidence type="ECO:0000313" key="1">
    <source>
        <dbReference type="EMBL" id="CBH97115.1"/>
    </source>
</evidence>
<protein>
    <submittedName>
        <fullName evidence="1">Uncharacterized protein</fullName>
    </submittedName>
</protein>
<comment type="caution">
    <text evidence="1">The sequence shown here is derived from an EMBL/GenBank/DDBJ whole genome shotgun (WGS) entry which is preliminary data.</text>
</comment>
<name>E6PQB1_9ZZZZ</name>
<organism evidence="1">
    <name type="scientific">mine drainage metagenome</name>
    <dbReference type="NCBI Taxonomy" id="410659"/>
    <lineage>
        <taxon>unclassified sequences</taxon>
        <taxon>metagenomes</taxon>
        <taxon>ecological metagenomes</taxon>
    </lineage>
</organism>
<dbReference type="AlphaFoldDB" id="E6PQB1"/>
<accession>E6PQB1</accession>
<gene>
    <name evidence="1" type="ORF">CARN2_2587</name>
</gene>
<dbReference type="EMBL" id="CABM01000042">
    <property type="protein sequence ID" value="CBH97115.1"/>
    <property type="molecule type" value="Genomic_DNA"/>
</dbReference>
<reference evidence="1" key="1">
    <citation type="submission" date="2009-10" db="EMBL/GenBank/DDBJ databases">
        <title>Diversity of trophic interactions inside an arsenic-rich microbial ecosystem.</title>
        <authorList>
            <person name="Bertin P.N."/>
            <person name="Heinrich-Salmeron A."/>
            <person name="Pelletier E."/>
            <person name="Goulhen-Chollet F."/>
            <person name="Arsene-Ploetze F."/>
            <person name="Gallien S."/>
            <person name="Calteau A."/>
            <person name="Vallenet D."/>
            <person name="Casiot C."/>
            <person name="Chane-Woon-Ming B."/>
            <person name="Giloteaux L."/>
            <person name="Barakat M."/>
            <person name="Bonnefoy V."/>
            <person name="Bruneel O."/>
            <person name="Chandler M."/>
            <person name="Cleiss J."/>
            <person name="Duran R."/>
            <person name="Elbaz-Poulichet F."/>
            <person name="Fonknechten N."/>
            <person name="Lauga B."/>
            <person name="Mornico D."/>
            <person name="Ortet P."/>
            <person name="Schaeffer C."/>
            <person name="Siguier P."/>
            <person name="Alexander Thil Smith A."/>
            <person name="Van Dorsselaer A."/>
            <person name="Weissenbach J."/>
            <person name="Medigue C."/>
            <person name="Le Paslier D."/>
        </authorList>
    </citation>
    <scope>NUCLEOTIDE SEQUENCE</scope>
</reference>
<sequence>MRTVDEAELRRWRELSAADVVVKLATYAKRDAAFVPIKNPATRRWHVNAQGQEFELLLTGSKFFDTRMERGGGGAVDLAKHLLGLDFRRAVEILRRCGL</sequence>